<name>A0A024US32_9STRA</name>
<dbReference type="RefSeq" id="XP_008862507.1">
    <property type="nucleotide sequence ID" value="XM_008864285.1"/>
</dbReference>
<protein>
    <recommendedName>
        <fullName evidence="3">BZIP domain-containing protein</fullName>
    </recommendedName>
</protein>
<organism evidence="2">
    <name type="scientific">Aphanomyces invadans</name>
    <dbReference type="NCBI Taxonomy" id="157072"/>
    <lineage>
        <taxon>Eukaryota</taxon>
        <taxon>Sar</taxon>
        <taxon>Stramenopiles</taxon>
        <taxon>Oomycota</taxon>
        <taxon>Saprolegniomycetes</taxon>
        <taxon>Saprolegniales</taxon>
        <taxon>Verrucalvaceae</taxon>
        <taxon>Aphanomyces</taxon>
    </lineage>
</organism>
<sequence length="273" mass="31214">MDHQTLGPAPPRPKTMEDKVGKRRRDCMINQRRYRERKRSRVLQVEEYVRRLADATSMMEVQASMLRSAVIEQFVQAGQHRCCSISSYLRMFQRGLVQPHEDRFTTQMELVRGVMCDTLQFNGEIGLDALIRQWKSYKTSFPYLFMHSGDVRAHGNENDVVISHSTLVLVFTRQTLATLFPHVLGREDIVQRLVDREIAFSLCLSFSFDHAQVAVMDANVQMVDGLVRALECAEDALFVVEGSQENPGQYITPNGLVVTRDRGVRGGVDFMLQ</sequence>
<dbReference type="AlphaFoldDB" id="A0A024US32"/>
<reference evidence="2" key="1">
    <citation type="submission" date="2013-12" db="EMBL/GenBank/DDBJ databases">
        <title>The Genome Sequence of Aphanomyces invadans NJM9701.</title>
        <authorList>
            <consortium name="The Broad Institute Genomics Platform"/>
            <person name="Russ C."/>
            <person name="Tyler B."/>
            <person name="van West P."/>
            <person name="Dieguez-Uribeondo J."/>
            <person name="Young S.K."/>
            <person name="Zeng Q."/>
            <person name="Gargeya S."/>
            <person name="Fitzgerald M."/>
            <person name="Abouelleil A."/>
            <person name="Alvarado L."/>
            <person name="Chapman S.B."/>
            <person name="Gainer-Dewar J."/>
            <person name="Goldberg J."/>
            <person name="Griggs A."/>
            <person name="Gujja S."/>
            <person name="Hansen M."/>
            <person name="Howarth C."/>
            <person name="Imamovic A."/>
            <person name="Ireland A."/>
            <person name="Larimer J."/>
            <person name="McCowan C."/>
            <person name="Murphy C."/>
            <person name="Pearson M."/>
            <person name="Poon T.W."/>
            <person name="Priest M."/>
            <person name="Roberts A."/>
            <person name="Saif S."/>
            <person name="Shea T."/>
            <person name="Sykes S."/>
            <person name="Wortman J."/>
            <person name="Nusbaum C."/>
            <person name="Birren B."/>
        </authorList>
    </citation>
    <scope>NUCLEOTIDE SEQUENCE [LARGE SCALE GENOMIC DNA]</scope>
    <source>
        <strain evidence="2">NJM9701</strain>
    </source>
</reference>
<feature type="region of interest" description="Disordered" evidence="1">
    <location>
        <begin position="1"/>
        <end position="22"/>
    </location>
</feature>
<proteinExistence type="predicted"/>
<evidence type="ECO:0000313" key="2">
    <source>
        <dbReference type="EMBL" id="ETW08702.1"/>
    </source>
</evidence>
<accession>A0A024US32</accession>
<dbReference type="GeneID" id="20078279"/>
<dbReference type="VEuPathDB" id="FungiDB:H310_01229"/>
<evidence type="ECO:0000256" key="1">
    <source>
        <dbReference type="SAM" id="MobiDB-lite"/>
    </source>
</evidence>
<dbReference type="OrthoDB" id="64211at2759"/>
<evidence type="ECO:0008006" key="3">
    <source>
        <dbReference type="Google" id="ProtNLM"/>
    </source>
</evidence>
<dbReference type="EMBL" id="KI913953">
    <property type="protein sequence ID" value="ETW08702.1"/>
    <property type="molecule type" value="Genomic_DNA"/>
</dbReference>
<gene>
    <name evidence="2" type="ORF">H310_01229</name>
</gene>